<dbReference type="PANTHER" id="PTHR16052">
    <property type="entry name" value="TBCC DOMAIN-CONTAINING PROTEIN 1"/>
    <property type="match status" value="1"/>
</dbReference>
<proteinExistence type="inferred from homology"/>
<sequence>MYLILHPILHNFIQLPLLPKYRKNPELYYNALINLAIRLSQLSTGQLAKCEREKWEEWSQDYLDLDEYQSNIYYDTWSTIAKLVVQNKNAVLMEEEIKKSNKSLAEGSSSNLLNDNSSKSKTKLKHKKSSVSSSSIESFINMNEMTVEFDRSNYIWGWPFFLTFLFYQLIEVKKESSDNNEVEDLYIEINDNLDNPHFDYNENLNFWARNITKYLFLMNILQDKSGGDNIRDRIFDENDQLIKSYDQIMGSFAVSTTNCKLIDLVFLRVKESRNSIVYNGKSNEYLGDQKEDDPTYYSKYGKLEPFMSNYITSVASLAMIQNITKVKGKSVDYLKIKEIQKWLIDKLLETTQALNNLYDKLDPFKPTPLISLKLLPIVELVCSEGGVIRGTFPPAFYMKESSKHNVNCHVILRNQSKKFIYIPSEYIENTHLHLLNLNHCEIYILNQVKSITLTNSHHCKCIFGCVSSRLTLNTVQNIKFSACTEQATFERCQDITAYLYIKKPSLVIGKCIHSLFVAPINSWYKDINKHIKQAQIQLSNGQKNNWNCLRLVWFDKNNFDLAINEQYEATTTKSETNKMKKDDDGKEEENEENKENEEKEINIYHKLEKVLNLKKSDEHLQEKIQKIFLLPSEFYELFVIPIFNKKKKSNSQLNLKTYSINNLDNLDYDENYQHSSSIMTMDPSSRSKNNLKKTSKKSNEEKSRERTISKNTRENNNEFLSADQNEDEEYDEGSKDSVYSRNILNKLPTEYYKSLMNKHEERTEDENINKETEEDINTLIRNDFYKWLRDTNNIEQVQRLLNYLIILSKISKHI</sequence>
<organism evidence="4 5">
    <name type="scientific">Neocallimastix californiae</name>
    <dbReference type="NCBI Taxonomy" id="1754190"/>
    <lineage>
        <taxon>Eukaryota</taxon>
        <taxon>Fungi</taxon>
        <taxon>Fungi incertae sedis</taxon>
        <taxon>Chytridiomycota</taxon>
        <taxon>Chytridiomycota incertae sedis</taxon>
        <taxon>Neocallimastigomycetes</taxon>
        <taxon>Neocallimastigales</taxon>
        <taxon>Neocallimastigaceae</taxon>
        <taxon>Neocallimastix</taxon>
    </lineage>
</organism>
<feature type="compositionally biased region" description="Basic and acidic residues" evidence="2">
    <location>
        <begin position="575"/>
        <end position="584"/>
    </location>
</feature>
<dbReference type="EMBL" id="MCOG01000030">
    <property type="protein sequence ID" value="ORY74230.1"/>
    <property type="molecule type" value="Genomic_DNA"/>
</dbReference>
<evidence type="ECO:0000259" key="3">
    <source>
        <dbReference type="PROSITE" id="PS51329"/>
    </source>
</evidence>
<gene>
    <name evidence="4" type="ORF">LY90DRAFT_666359</name>
</gene>
<evidence type="ECO:0000313" key="4">
    <source>
        <dbReference type="EMBL" id="ORY74230.1"/>
    </source>
</evidence>
<dbReference type="InterPro" id="IPR039589">
    <property type="entry name" value="TBCC1"/>
</dbReference>
<dbReference type="GO" id="GO:0051684">
    <property type="term" value="P:maintenance of Golgi location"/>
    <property type="evidence" value="ECO:0007669"/>
    <property type="project" value="TreeGrafter"/>
</dbReference>
<dbReference type="InterPro" id="IPR012945">
    <property type="entry name" value="Tubulin-bd_cofactor_C_dom"/>
</dbReference>
<feature type="domain" description="C-CAP/cofactor C-like" evidence="3">
    <location>
        <begin position="393"/>
        <end position="556"/>
    </location>
</feature>
<comment type="caution">
    <text evidence="4">The sequence shown here is derived from an EMBL/GenBank/DDBJ whole genome shotgun (WGS) entry which is preliminary data.</text>
</comment>
<dbReference type="PANTHER" id="PTHR16052:SF0">
    <property type="entry name" value="TBCC DOMAIN-CONTAINING PROTEIN 1"/>
    <property type="match status" value="1"/>
</dbReference>
<feature type="compositionally biased region" description="Acidic residues" evidence="2">
    <location>
        <begin position="585"/>
        <end position="595"/>
    </location>
</feature>
<dbReference type="Pfam" id="PF07986">
    <property type="entry name" value="TBCC"/>
    <property type="match status" value="1"/>
</dbReference>
<comment type="similarity">
    <text evidence="1">Belongs to the TBCC family.</text>
</comment>
<dbReference type="InterPro" id="IPR017901">
    <property type="entry name" value="C-CAP_CF_C-like"/>
</dbReference>
<keyword evidence="5" id="KW-1185">Reference proteome</keyword>
<feature type="compositionally biased region" description="Low complexity" evidence="2">
    <location>
        <begin position="108"/>
        <end position="119"/>
    </location>
</feature>
<dbReference type="PROSITE" id="PS51329">
    <property type="entry name" value="C_CAP_COFACTOR_C"/>
    <property type="match status" value="1"/>
</dbReference>
<reference evidence="4 5" key="1">
    <citation type="submission" date="2016-08" db="EMBL/GenBank/DDBJ databases">
        <title>A Parts List for Fungal Cellulosomes Revealed by Comparative Genomics.</title>
        <authorList>
            <consortium name="DOE Joint Genome Institute"/>
            <person name="Haitjema C.H."/>
            <person name="Gilmore S.P."/>
            <person name="Henske J.K."/>
            <person name="Solomon K.V."/>
            <person name="De Groot R."/>
            <person name="Kuo A."/>
            <person name="Mondo S.J."/>
            <person name="Salamov A.A."/>
            <person name="Labutti K."/>
            <person name="Zhao Z."/>
            <person name="Chiniquy J."/>
            <person name="Barry K."/>
            <person name="Brewer H.M."/>
            <person name="Purvine S.O."/>
            <person name="Wright A.T."/>
            <person name="Boxma B."/>
            <person name="Van Alen T."/>
            <person name="Hackstein J.H."/>
            <person name="Baker S.E."/>
            <person name="Grigoriev I.V."/>
            <person name="O'Malley M.A."/>
        </authorList>
    </citation>
    <scope>NUCLEOTIDE SEQUENCE [LARGE SCALE GENOMIC DNA]</scope>
    <source>
        <strain evidence="4 5">G1</strain>
    </source>
</reference>
<protein>
    <recommendedName>
        <fullName evidence="3">C-CAP/cofactor C-like domain-containing protein</fullName>
    </recommendedName>
</protein>
<feature type="region of interest" description="Disordered" evidence="2">
    <location>
        <begin position="677"/>
        <end position="736"/>
    </location>
</feature>
<feature type="region of interest" description="Disordered" evidence="2">
    <location>
        <begin position="106"/>
        <end position="126"/>
    </location>
</feature>
<evidence type="ECO:0000256" key="1">
    <source>
        <dbReference type="ARBA" id="ARBA00008848"/>
    </source>
</evidence>
<dbReference type="InterPro" id="IPR016098">
    <property type="entry name" value="CAP/MinC_C"/>
</dbReference>
<dbReference type="OrthoDB" id="2149517at2759"/>
<dbReference type="Proteomes" id="UP000193920">
    <property type="component" value="Unassembled WGS sequence"/>
</dbReference>
<feature type="compositionally biased region" description="Basic and acidic residues" evidence="2">
    <location>
        <begin position="697"/>
        <end position="716"/>
    </location>
</feature>
<dbReference type="AlphaFoldDB" id="A0A1Y2ERL5"/>
<evidence type="ECO:0000313" key="5">
    <source>
        <dbReference type="Proteomes" id="UP000193920"/>
    </source>
</evidence>
<name>A0A1Y2ERL5_9FUNG</name>
<feature type="region of interest" description="Disordered" evidence="2">
    <location>
        <begin position="572"/>
        <end position="599"/>
    </location>
</feature>
<accession>A0A1Y2ERL5</accession>
<evidence type="ECO:0000256" key="2">
    <source>
        <dbReference type="SAM" id="MobiDB-lite"/>
    </source>
</evidence>
<dbReference type="Gene3D" id="2.160.20.70">
    <property type="match status" value="1"/>
</dbReference>